<feature type="transmembrane region" description="Helical" evidence="12">
    <location>
        <begin position="192"/>
        <end position="216"/>
    </location>
</feature>
<dbReference type="Proteomes" id="UP000019489">
    <property type="component" value="Unassembled WGS sequence"/>
</dbReference>
<dbReference type="GO" id="GO:0015293">
    <property type="term" value="F:symporter activity"/>
    <property type="evidence" value="ECO:0007669"/>
    <property type="project" value="UniProtKB-UniRule"/>
</dbReference>
<dbReference type="Pfam" id="PF22776">
    <property type="entry name" value="K_trans_C"/>
    <property type="match status" value="1"/>
</dbReference>
<feature type="transmembrane region" description="Helical" evidence="12">
    <location>
        <begin position="414"/>
        <end position="431"/>
    </location>
</feature>
<dbReference type="PANTHER" id="PTHR30540">
    <property type="entry name" value="OSMOTIC STRESS POTASSIUM TRANSPORTER"/>
    <property type="match status" value="1"/>
</dbReference>
<dbReference type="InterPro" id="IPR053951">
    <property type="entry name" value="K_trans_N"/>
</dbReference>
<keyword evidence="3 12" id="KW-0813">Transport</keyword>
<accession>W9GF01</accession>
<comment type="function">
    <text evidence="12">Transport of potassium into the cell. Likely operates as a K(+):H(+) symporter.</text>
</comment>
<dbReference type="EMBL" id="AWSA01000010">
    <property type="protein sequence ID" value="EWT02449.1"/>
    <property type="molecule type" value="Genomic_DNA"/>
</dbReference>
<dbReference type="PANTHER" id="PTHR30540:SF79">
    <property type="entry name" value="LOW AFFINITY POTASSIUM TRANSPORT SYSTEM PROTEIN KUP"/>
    <property type="match status" value="1"/>
</dbReference>
<dbReference type="AlphaFoldDB" id="W9GF01"/>
<feature type="transmembrane region" description="Helical" evidence="12">
    <location>
        <begin position="39"/>
        <end position="60"/>
    </location>
</feature>
<keyword evidence="16" id="KW-1185">Reference proteome</keyword>
<keyword evidence="8 12" id="KW-0630">Potassium</keyword>
<evidence type="ECO:0000259" key="14">
    <source>
        <dbReference type="Pfam" id="PF22776"/>
    </source>
</evidence>
<feature type="transmembrane region" description="Helical" evidence="12">
    <location>
        <begin position="130"/>
        <end position="148"/>
    </location>
</feature>
<comment type="subcellular location">
    <subcellularLocation>
        <location evidence="12">Cell membrane</location>
        <topology evidence="12">Multi-pass membrane protein</topology>
    </subcellularLocation>
    <subcellularLocation>
        <location evidence="1">Membrane</location>
        <topology evidence="1">Multi-pass membrane protein</topology>
    </subcellularLocation>
</comment>
<name>W9GF01_9MICO</name>
<keyword evidence="9 12" id="KW-1133">Transmembrane helix</keyword>
<dbReference type="InterPro" id="IPR003855">
    <property type="entry name" value="K+_transporter"/>
</dbReference>
<keyword evidence="4 12" id="KW-1003">Cell membrane</keyword>
<comment type="caution">
    <text evidence="15">The sequence shown here is derived from an EMBL/GenBank/DDBJ whole genome shotgun (WGS) entry which is preliminary data.</text>
</comment>
<evidence type="ECO:0000256" key="4">
    <source>
        <dbReference type="ARBA" id="ARBA00022475"/>
    </source>
</evidence>
<gene>
    <name evidence="12" type="primary">kup</name>
    <name evidence="15" type="ORF">N865_04985</name>
</gene>
<evidence type="ECO:0000256" key="5">
    <source>
        <dbReference type="ARBA" id="ARBA00022538"/>
    </source>
</evidence>
<feature type="domain" description="K+ potassium transporter integral membrane" evidence="13">
    <location>
        <begin position="2"/>
        <end position="446"/>
    </location>
</feature>
<evidence type="ECO:0000256" key="10">
    <source>
        <dbReference type="ARBA" id="ARBA00023065"/>
    </source>
</evidence>
<evidence type="ECO:0000313" key="16">
    <source>
        <dbReference type="Proteomes" id="UP000019489"/>
    </source>
</evidence>
<dbReference type="PATRIC" id="fig|1386089.3.peg.1235"/>
<comment type="similarity">
    <text evidence="2 12">Belongs to the HAK/KUP transporter (TC 2.A.72) family.</text>
</comment>
<proteinExistence type="inferred from homology"/>
<feature type="transmembrane region" description="Helical" evidence="12">
    <location>
        <begin position="278"/>
        <end position="302"/>
    </location>
</feature>
<evidence type="ECO:0000256" key="11">
    <source>
        <dbReference type="ARBA" id="ARBA00023136"/>
    </source>
</evidence>
<evidence type="ECO:0000256" key="1">
    <source>
        <dbReference type="ARBA" id="ARBA00004141"/>
    </source>
</evidence>
<comment type="catalytic activity">
    <reaction evidence="12">
        <text>K(+)(in) + H(+)(in) = K(+)(out) + H(+)(out)</text>
        <dbReference type="Rhea" id="RHEA:28490"/>
        <dbReference type="ChEBI" id="CHEBI:15378"/>
        <dbReference type="ChEBI" id="CHEBI:29103"/>
    </reaction>
</comment>
<dbReference type="InterPro" id="IPR053952">
    <property type="entry name" value="K_trans_C"/>
</dbReference>
<evidence type="ECO:0000256" key="6">
    <source>
        <dbReference type="ARBA" id="ARBA00022692"/>
    </source>
</evidence>
<evidence type="ECO:0000256" key="2">
    <source>
        <dbReference type="ARBA" id="ARBA00007019"/>
    </source>
</evidence>
<keyword evidence="10 12" id="KW-0406">Ion transport</keyword>
<dbReference type="eggNOG" id="COG3158">
    <property type="taxonomic scope" value="Bacteria"/>
</dbReference>
<dbReference type="InterPro" id="IPR023051">
    <property type="entry name" value="Kup"/>
</dbReference>
<feature type="transmembrane region" description="Helical" evidence="12">
    <location>
        <begin position="388"/>
        <end position="408"/>
    </location>
</feature>
<keyword evidence="7 12" id="KW-0769">Symport</keyword>
<evidence type="ECO:0000256" key="12">
    <source>
        <dbReference type="HAMAP-Rule" id="MF_01522"/>
    </source>
</evidence>
<evidence type="ECO:0000259" key="13">
    <source>
        <dbReference type="Pfam" id="PF02705"/>
    </source>
</evidence>
<evidence type="ECO:0000256" key="3">
    <source>
        <dbReference type="ARBA" id="ARBA00022448"/>
    </source>
</evidence>
<organism evidence="15 16">
    <name type="scientific">Intrasporangium oryzae NRRL B-24470</name>
    <dbReference type="NCBI Taxonomy" id="1386089"/>
    <lineage>
        <taxon>Bacteria</taxon>
        <taxon>Bacillati</taxon>
        <taxon>Actinomycetota</taxon>
        <taxon>Actinomycetes</taxon>
        <taxon>Micrococcales</taxon>
        <taxon>Intrasporangiaceae</taxon>
        <taxon>Intrasporangium</taxon>
    </lineage>
</organism>
<evidence type="ECO:0000256" key="7">
    <source>
        <dbReference type="ARBA" id="ARBA00022847"/>
    </source>
</evidence>
<keyword evidence="6 12" id="KW-0812">Transmembrane</keyword>
<sequence>MAFAALGVVFGDIGTSPLYAMQTVFSLEHNRVQVTRSDVFGVISMVIWSITIIVSMKYVALAMRADNEGEGGILALVALLRTHLVAPRRARAVVIMGIVGAALFFGDAVITPAISVMSAIEGVVVVDPSLGDLVLPLSLVILTVLFAVQRWGTQVIGRAFGPVMTLWFVVLAVLGVPHIVHNPQILLAVSPTYALAFVLEHPLIAFVAMGGVVLTITGAEALYADMGHFGAGAIRRAWYVVVFPSLALTYFGQGAMILDDPSTVANPFFRMAPSWATLPLVVLATLATVIASQAVISGAYSVSRQAVRLGMLPRMLVRQTSREEGGQIYVPVMNWILFVGVVVLIAVFRSSSRLATAYGLAVTGTLLLTSALFLVLAREVWRVERWKIITYVVLVVTLELTFLGANLTKIVSGGWLPLLIAAAVVALMTTWRQGSTALHEEERYLEGPLPVFVRMIRHHDIPRVPGVAVFPHSNATTTPLALRANVDFNRVVHEHVILVQIVNENVPHIRHVDRVEVNDLGDAADGFVHVAVHVGFADSQDIPKGLALAIGKTPELDVDIDDAHYFLSVLTVHATGPRGLKTWRKRLYAWMYHNAANRTEVFHLPPDRTIVMGAHVEL</sequence>
<evidence type="ECO:0000313" key="15">
    <source>
        <dbReference type="EMBL" id="EWT02449.1"/>
    </source>
</evidence>
<feature type="transmembrane region" description="Helical" evidence="12">
    <location>
        <begin position="237"/>
        <end position="258"/>
    </location>
</feature>
<reference evidence="15 16" key="1">
    <citation type="submission" date="2013-08" db="EMBL/GenBank/DDBJ databases">
        <title>Intrasporangium oryzae NRRL B-24470.</title>
        <authorList>
            <person name="Liu H."/>
            <person name="Wang G."/>
        </authorList>
    </citation>
    <scope>NUCLEOTIDE SEQUENCE [LARGE SCALE GENOMIC DNA]</scope>
    <source>
        <strain evidence="15 16">NRRL B-24470</strain>
    </source>
</reference>
<dbReference type="HAMAP" id="MF_01522">
    <property type="entry name" value="Kup"/>
    <property type="match status" value="1"/>
</dbReference>
<feature type="domain" description="K+ potassium transporter C-terminal" evidence="14">
    <location>
        <begin position="465"/>
        <end position="618"/>
    </location>
</feature>
<dbReference type="Pfam" id="PF02705">
    <property type="entry name" value="K_trans"/>
    <property type="match status" value="1"/>
</dbReference>
<feature type="transmembrane region" description="Helical" evidence="12">
    <location>
        <begin position="90"/>
        <end position="110"/>
    </location>
</feature>
<keyword evidence="5 12" id="KW-0633">Potassium transport</keyword>
<dbReference type="GO" id="GO:0005886">
    <property type="term" value="C:plasma membrane"/>
    <property type="evidence" value="ECO:0007669"/>
    <property type="project" value="UniProtKB-SubCell"/>
</dbReference>
<evidence type="ECO:0000256" key="8">
    <source>
        <dbReference type="ARBA" id="ARBA00022958"/>
    </source>
</evidence>
<feature type="transmembrane region" description="Helical" evidence="12">
    <location>
        <begin position="160"/>
        <end position="180"/>
    </location>
</feature>
<keyword evidence="11 12" id="KW-0472">Membrane</keyword>
<feature type="transmembrane region" description="Helical" evidence="12">
    <location>
        <begin position="328"/>
        <end position="348"/>
    </location>
</feature>
<feature type="transmembrane region" description="Helical" evidence="12">
    <location>
        <begin position="354"/>
        <end position="376"/>
    </location>
</feature>
<dbReference type="OrthoDB" id="9805577at2"/>
<protein>
    <recommendedName>
        <fullName evidence="12">Probable potassium transport system protein Kup</fullName>
    </recommendedName>
</protein>
<evidence type="ECO:0000256" key="9">
    <source>
        <dbReference type="ARBA" id="ARBA00022989"/>
    </source>
</evidence>
<dbReference type="GO" id="GO:0015079">
    <property type="term" value="F:potassium ion transmembrane transporter activity"/>
    <property type="evidence" value="ECO:0007669"/>
    <property type="project" value="UniProtKB-UniRule"/>
</dbReference>